<evidence type="ECO:0000313" key="3">
    <source>
        <dbReference type="Proteomes" id="UP000050795"/>
    </source>
</evidence>
<dbReference type="WBParaSite" id="TREG1_25590.1">
    <property type="protein sequence ID" value="TREG1_25590.1"/>
    <property type="gene ID" value="TREG1_25590"/>
</dbReference>
<evidence type="ECO:0000259" key="2">
    <source>
        <dbReference type="PROSITE" id="PS50222"/>
    </source>
</evidence>
<dbReference type="PROSITE" id="PS00018">
    <property type="entry name" value="EF_HAND_1"/>
    <property type="match status" value="2"/>
</dbReference>
<keyword evidence="1" id="KW-0106">Calcium</keyword>
<dbReference type="Gene3D" id="1.10.238.10">
    <property type="entry name" value="EF-hand"/>
    <property type="match status" value="1"/>
</dbReference>
<keyword evidence="3" id="KW-1185">Reference proteome</keyword>
<dbReference type="Pfam" id="PF13499">
    <property type="entry name" value="EF-hand_7"/>
    <property type="match status" value="1"/>
</dbReference>
<feature type="domain" description="EF-hand" evidence="2">
    <location>
        <begin position="79"/>
        <end position="108"/>
    </location>
</feature>
<dbReference type="InterPro" id="IPR011992">
    <property type="entry name" value="EF-hand-dom_pair"/>
</dbReference>
<protein>
    <recommendedName>
        <fullName evidence="2">EF-hand domain-containing protein</fullName>
    </recommendedName>
</protein>
<organism evidence="3 4">
    <name type="scientific">Trichobilharzia regenti</name>
    <name type="common">Nasal bird schistosome</name>
    <dbReference type="NCBI Taxonomy" id="157069"/>
    <lineage>
        <taxon>Eukaryota</taxon>
        <taxon>Metazoa</taxon>
        <taxon>Spiralia</taxon>
        <taxon>Lophotrochozoa</taxon>
        <taxon>Platyhelminthes</taxon>
        <taxon>Trematoda</taxon>
        <taxon>Digenea</taxon>
        <taxon>Strigeidida</taxon>
        <taxon>Schistosomatoidea</taxon>
        <taxon>Schistosomatidae</taxon>
        <taxon>Trichobilharzia</taxon>
    </lineage>
</organism>
<dbReference type="InterPro" id="IPR018247">
    <property type="entry name" value="EF_Hand_1_Ca_BS"/>
</dbReference>
<proteinExistence type="predicted"/>
<accession>A0AA85JKY3</accession>
<name>A0AA85JKY3_TRIRE</name>
<dbReference type="AlphaFoldDB" id="A0AA85JKY3"/>
<dbReference type="PROSITE" id="PS50222">
    <property type="entry name" value="EF_HAND_2"/>
    <property type="match status" value="2"/>
</dbReference>
<dbReference type="Proteomes" id="UP000050795">
    <property type="component" value="Unassembled WGS sequence"/>
</dbReference>
<dbReference type="SMART" id="SM00054">
    <property type="entry name" value="EFh"/>
    <property type="match status" value="2"/>
</dbReference>
<evidence type="ECO:0000256" key="1">
    <source>
        <dbReference type="ARBA" id="ARBA00022837"/>
    </source>
</evidence>
<reference evidence="4" key="2">
    <citation type="submission" date="2023-11" db="UniProtKB">
        <authorList>
            <consortium name="WormBaseParasite"/>
        </authorList>
    </citation>
    <scope>IDENTIFICATION</scope>
</reference>
<feature type="domain" description="EF-hand" evidence="2">
    <location>
        <begin position="40"/>
        <end position="75"/>
    </location>
</feature>
<evidence type="ECO:0000313" key="4">
    <source>
        <dbReference type="WBParaSite" id="TREG1_25590.1"/>
    </source>
</evidence>
<dbReference type="GO" id="GO:0005509">
    <property type="term" value="F:calcium ion binding"/>
    <property type="evidence" value="ECO:0007669"/>
    <property type="project" value="InterPro"/>
</dbReference>
<dbReference type="SUPFAM" id="SSF47473">
    <property type="entry name" value="EF-hand"/>
    <property type="match status" value="1"/>
</dbReference>
<dbReference type="CDD" id="cd00051">
    <property type="entry name" value="EFh"/>
    <property type="match status" value="1"/>
</dbReference>
<reference evidence="3" key="1">
    <citation type="submission" date="2022-06" db="EMBL/GenBank/DDBJ databases">
        <authorList>
            <person name="Berger JAMES D."/>
            <person name="Berger JAMES D."/>
        </authorList>
    </citation>
    <scope>NUCLEOTIDE SEQUENCE [LARGE SCALE GENOMIC DNA]</scope>
</reference>
<dbReference type="InterPro" id="IPR002048">
    <property type="entry name" value="EF_hand_dom"/>
</dbReference>
<sequence>MISCTHLEKLTWVDNTFIERNLTMSGSKHSDAIDSSKLTGDSRIFVEVFNALDTNNDGHVCYEELRTGLKSCGFSDGIIEEVMCLLDSNKDGKITLDEFLKALECITE</sequence>